<accession>A0ABR1YRI7</accession>
<feature type="region of interest" description="Disordered" evidence="1">
    <location>
        <begin position="1"/>
        <end position="117"/>
    </location>
</feature>
<organism evidence="2 3">
    <name type="scientific">Phyllosticta capitalensis</name>
    <dbReference type="NCBI Taxonomy" id="121624"/>
    <lineage>
        <taxon>Eukaryota</taxon>
        <taxon>Fungi</taxon>
        <taxon>Dikarya</taxon>
        <taxon>Ascomycota</taxon>
        <taxon>Pezizomycotina</taxon>
        <taxon>Dothideomycetes</taxon>
        <taxon>Dothideomycetes incertae sedis</taxon>
        <taxon>Botryosphaeriales</taxon>
        <taxon>Phyllostictaceae</taxon>
        <taxon>Phyllosticta</taxon>
    </lineage>
</organism>
<feature type="compositionally biased region" description="Pro residues" evidence="1">
    <location>
        <begin position="485"/>
        <end position="497"/>
    </location>
</feature>
<comment type="caution">
    <text evidence="2">The sequence shown here is derived from an EMBL/GenBank/DDBJ whole genome shotgun (WGS) entry which is preliminary data.</text>
</comment>
<feature type="region of interest" description="Disordered" evidence="1">
    <location>
        <begin position="477"/>
        <end position="558"/>
    </location>
</feature>
<gene>
    <name evidence="2" type="ORF">HDK90DRAFT_464470</name>
</gene>
<protein>
    <submittedName>
        <fullName evidence="2">Uncharacterized protein</fullName>
    </submittedName>
</protein>
<evidence type="ECO:0000313" key="2">
    <source>
        <dbReference type="EMBL" id="KAK8237604.1"/>
    </source>
</evidence>
<feature type="compositionally biased region" description="Polar residues" evidence="1">
    <location>
        <begin position="330"/>
        <end position="345"/>
    </location>
</feature>
<feature type="region of interest" description="Disordered" evidence="1">
    <location>
        <begin position="268"/>
        <end position="448"/>
    </location>
</feature>
<dbReference type="Proteomes" id="UP001492380">
    <property type="component" value="Unassembled WGS sequence"/>
</dbReference>
<evidence type="ECO:0000256" key="1">
    <source>
        <dbReference type="SAM" id="MobiDB-lite"/>
    </source>
</evidence>
<feature type="compositionally biased region" description="Polar residues" evidence="1">
    <location>
        <begin position="371"/>
        <end position="386"/>
    </location>
</feature>
<keyword evidence="3" id="KW-1185">Reference proteome</keyword>
<name>A0ABR1YRI7_9PEZI</name>
<reference evidence="2 3" key="1">
    <citation type="submission" date="2024-04" db="EMBL/GenBank/DDBJ databases">
        <title>Phyllosticta paracitricarpa is synonymous to the EU quarantine fungus P. citricarpa based on phylogenomic analyses.</title>
        <authorList>
            <consortium name="Lawrence Berkeley National Laboratory"/>
            <person name="Van Ingen-Buijs V.A."/>
            <person name="Van Westerhoven A.C."/>
            <person name="Haridas S."/>
            <person name="Skiadas P."/>
            <person name="Martin F."/>
            <person name="Groenewald J.Z."/>
            <person name="Crous P.W."/>
            <person name="Seidl M.F."/>
        </authorList>
    </citation>
    <scope>NUCLEOTIDE SEQUENCE [LARGE SCALE GENOMIC DNA]</scope>
    <source>
        <strain evidence="2 3">CBS 123374</strain>
    </source>
</reference>
<feature type="compositionally biased region" description="Polar residues" evidence="1">
    <location>
        <begin position="512"/>
        <end position="525"/>
    </location>
</feature>
<feature type="compositionally biased region" description="Polar residues" evidence="1">
    <location>
        <begin position="52"/>
        <end position="73"/>
    </location>
</feature>
<feature type="compositionally biased region" description="Basic residues" evidence="1">
    <location>
        <begin position="75"/>
        <end position="86"/>
    </location>
</feature>
<proteinExistence type="predicted"/>
<feature type="region of interest" description="Disordered" evidence="1">
    <location>
        <begin position="622"/>
        <end position="658"/>
    </location>
</feature>
<feature type="compositionally biased region" description="Low complexity" evidence="1">
    <location>
        <begin position="1"/>
        <end position="15"/>
    </location>
</feature>
<evidence type="ECO:0000313" key="3">
    <source>
        <dbReference type="Proteomes" id="UP001492380"/>
    </source>
</evidence>
<dbReference type="EMBL" id="JBBWRZ010000004">
    <property type="protein sequence ID" value="KAK8237604.1"/>
    <property type="molecule type" value="Genomic_DNA"/>
</dbReference>
<sequence length="765" mass="82624">MAASSSSVVLVPPLSDRSNALDASIPPRTPSDSASITPIPSKKHLFPHLDSSEATPSENSSIYDARSASSDSRQPPRKRARGRSKSQSKSWADEQRPRSGTPKLKDPPGVAVRFINRPHGSPLTTILEQKSLATLRSKKSLLATATTSDQKNVSDGKPPNRRLVSMTVDEATLLELHQIIDAQIPLHPKDTQASECVNDVNDPTRPVSPPHAPYERTSTPCGVPRWPGDLPTLSSVPRQRVSRARSVGNALRDFFRGPREAGDYATRLDRHGRQRRTIQLHPTGRAYWAPPRSGHGSTGLTGAPRGCATGVAYPAETSFETSPPRDPQTDRQPNNGEAQAQQQGTQKDRVQHRHGGQPPRPPPPDVAHPSLQASRQTSTSENRTSQGSSGSGRRPCVHSLIPEPLFTSPPHSRRNLDPRVPDSPYDHVPCMVGDMPSHSHTTISHTAAEDESARSFDICCNEGHRIVSVNAAVTNRPRSGAFSSPGPPPNFSPPGPTPRSSADDLRNAAGDSRSSLTFSSPQKTPRYSLFPRSTLPLASPSNLPRAVPLGPLDPRAENPCPVETRATHVIRSAALPALIPLAVSNGLLSRQRPLPRPVSSSSLGSISSSMARPVLDFRARRRRSEHRSCSLGGSGDGHQSPLPAAATSPHVGGNESAPARRSFFAPQYELAPPGAAQQRVEQRAVDSQRHCLHRLSCKKGSISDDDGFEKRGTWGANLSWLMRVCFCQPFDPTDDAMMTAAAATATREPVGLMEMRRDDARDSQQ</sequence>
<feature type="region of interest" description="Disordered" evidence="1">
    <location>
        <begin position="200"/>
        <end position="225"/>
    </location>
</feature>